<sequence>MYLLGGDHADACLVEHLVLLLLRGLAQVVLRAVRAQGHVAQLAEHVRRQGAVRHVPVLLGRLLRTVRILGVVGVPDGGVAVHVLPVGVGEEHVLLVHLQSPLLHLAQVPHGVGHVGPLPG</sequence>
<feature type="chain" id="PRO_5025337197" evidence="1">
    <location>
        <begin position="27"/>
        <end position="120"/>
    </location>
</feature>
<dbReference type="AlphaFoldDB" id="A0A6B0UMS9"/>
<keyword evidence="1" id="KW-0732">Signal</keyword>
<evidence type="ECO:0000256" key="1">
    <source>
        <dbReference type="SAM" id="SignalP"/>
    </source>
</evidence>
<protein>
    <submittedName>
        <fullName evidence="2">Putative secreted protein</fullName>
    </submittedName>
</protein>
<accession>A0A6B0UMS9</accession>
<feature type="signal peptide" evidence="1">
    <location>
        <begin position="1"/>
        <end position="26"/>
    </location>
</feature>
<evidence type="ECO:0000313" key="2">
    <source>
        <dbReference type="EMBL" id="MXU91119.1"/>
    </source>
</evidence>
<reference evidence="2" key="1">
    <citation type="submission" date="2019-12" db="EMBL/GenBank/DDBJ databases">
        <title>An insight into the sialome of adult female Ixodes ricinus ticks feeding for 6 days.</title>
        <authorList>
            <person name="Perner J."/>
            <person name="Ribeiro J.M.C."/>
        </authorList>
    </citation>
    <scope>NUCLEOTIDE SEQUENCE</scope>
    <source>
        <strain evidence="2">Semi-engorged</strain>
        <tissue evidence="2">Salivary glands</tissue>
    </source>
</reference>
<name>A0A6B0UMS9_IXORI</name>
<proteinExistence type="predicted"/>
<organism evidence="2">
    <name type="scientific">Ixodes ricinus</name>
    <name type="common">Common tick</name>
    <name type="synonym">Acarus ricinus</name>
    <dbReference type="NCBI Taxonomy" id="34613"/>
    <lineage>
        <taxon>Eukaryota</taxon>
        <taxon>Metazoa</taxon>
        <taxon>Ecdysozoa</taxon>
        <taxon>Arthropoda</taxon>
        <taxon>Chelicerata</taxon>
        <taxon>Arachnida</taxon>
        <taxon>Acari</taxon>
        <taxon>Parasitiformes</taxon>
        <taxon>Ixodida</taxon>
        <taxon>Ixodoidea</taxon>
        <taxon>Ixodidae</taxon>
        <taxon>Ixodinae</taxon>
        <taxon>Ixodes</taxon>
    </lineage>
</organism>
<dbReference type="EMBL" id="GIFC01009036">
    <property type="protein sequence ID" value="MXU91119.1"/>
    <property type="molecule type" value="Transcribed_RNA"/>
</dbReference>